<evidence type="ECO:0000313" key="1">
    <source>
        <dbReference type="EMBL" id="GHK51291.1"/>
    </source>
</evidence>
<protein>
    <submittedName>
        <fullName evidence="1">Uncharacterized protein</fullName>
    </submittedName>
</protein>
<dbReference type="Proteomes" id="UP000655094">
    <property type="component" value="Unassembled WGS sequence"/>
</dbReference>
<evidence type="ECO:0000313" key="2">
    <source>
        <dbReference type="Proteomes" id="UP000655094"/>
    </source>
</evidence>
<sequence>MCCGRNQPFVRIKCRMVQTIFAGAADADERPGNMLKIDRKIFATEMQIGVMGAVPGPAATSLAKSAQRASLTSAVGPAYQKTSICAPKALAKPAAIR</sequence>
<dbReference type="AlphaFoldDB" id="A0A919HLX6"/>
<accession>A0A919HLX6</accession>
<reference evidence="1" key="1">
    <citation type="submission" date="2020-10" db="EMBL/GenBank/DDBJ databases">
        <title>Genome Sequence of ESBL Producing Zambian Clinical Strains.</title>
        <authorList>
            <person name="Shawa M."/>
            <person name="Furuta Y."/>
            <person name="Simbotwe M."/>
            <person name="Mulenga E."/>
            <person name="Mubanga M."/>
            <person name="Mulenga G."/>
            <person name="Kaile C."/>
            <person name="Zorigt T."/>
            <person name="Hang'ombe B."/>
            <person name="Higashi H."/>
        </authorList>
    </citation>
    <scope>NUCLEOTIDE SEQUENCE</scope>
    <source>
        <strain evidence="1">Zam_UTH_09</strain>
    </source>
</reference>
<name>A0A919HLX6_KLEPN</name>
<proteinExistence type="predicted"/>
<gene>
    <name evidence="1" type="ORF">KPZU09_10270</name>
</gene>
<dbReference type="EMBL" id="BNFF01000001">
    <property type="protein sequence ID" value="GHK51291.1"/>
    <property type="molecule type" value="Genomic_DNA"/>
</dbReference>
<organism evidence="1 2">
    <name type="scientific">Klebsiella pneumoniae</name>
    <dbReference type="NCBI Taxonomy" id="573"/>
    <lineage>
        <taxon>Bacteria</taxon>
        <taxon>Pseudomonadati</taxon>
        <taxon>Pseudomonadota</taxon>
        <taxon>Gammaproteobacteria</taxon>
        <taxon>Enterobacterales</taxon>
        <taxon>Enterobacteriaceae</taxon>
        <taxon>Klebsiella/Raoultella group</taxon>
        <taxon>Klebsiella</taxon>
        <taxon>Klebsiella pneumoniae complex</taxon>
    </lineage>
</organism>
<comment type="caution">
    <text evidence="1">The sequence shown here is derived from an EMBL/GenBank/DDBJ whole genome shotgun (WGS) entry which is preliminary data.</text>
</comment>